<dbReference type="Proteomes" id="UP000467193">
    <property type="component" value="Chromosome"/>
</dbReference>
<dbReference type="GO" id="GO:0016787">
    <property type="term" value="F:hydrolase activity"/>
    <property type="evidence" value="ECO:0007669"/>
    <property type="project" value="UniProtKB-KW"/>
</dbReference>
<dbReference type="PANTHER" id="PTHR22946:SF12">
    <property type="entry name" value="CONIDIAL PIGMENT BIOSYNTHESIS PROTEIN AYG1 (AFU_ORTHOLOGUE AFUA_2G17550)"/>
    <property type="match status" value="1"/>
</dbReference>
<reference evidence="3 4" key="1">
    <citation type="journal article" date="2019" name="Emerg. Microbes Infect.">
        <title>Comprehensive subspecies identification of 175 nontuberculous mycobacteria species based on 7547 genomic profiles.</title>
        <authorList>
            <person name="Matsumoto Y."/>
            <person name="Kinjo T."/>
            <person name="Motooka D."/>
            <person name="Nabeya D."/>
            <person name="Jung N."/>
            <person name="Uechi K."/>
            <person name="Horii T."/>
            <person name="Iida T."/>
            <person name="Fujita J."/>
            <person name="Nakamura S."/>
        </authorList>
    </citation>
    <scope>NUCLEOTIDE SEQUENCE [LARGE SCALE GENOMIC DNA]</scope>
    <source>
        <strain evidence="3 4">JCM 17899</strain>
    </source>
</reference>
<dbReference type="InterPro" id="IPR029058">
    <property type="entry name" value="AB_hydrolase_fold"/>
</dbReference>
<dbReference type="PANTHER" id="PTHR22946">
    <property type="entry name" value="DIENELACTONE HYDROLASE DOMAIN-CONTAINING PROTEIN-RELATED"/>
    <property type="match status" value="1"/>
</dbReference>
<gene>
    <name evidence="3" type="ORF">MSEDJ_32280</name>
</gene>
<dbReference type="SUPFAM" id="SSF53474">
    <property type="entry name" value="alpha/beta-Hydrolases"/>
    <property type="match status" value="1"/>
</dbReference>
<protein>
    <recommendedName>
        <fullName evidence="5">Dipeptidyl aminopeptidase</fullName>
    </recommendedName>
</protein>
<dbReference type="KEGG" id="msei:MSEDJ_32280"/>
<evidence type="ECO:0008006" key="5">
    <source>
        <dbReference type="Google" id="ProtNLM"/>
    </source>
</evidence>
<organism evidence="3 4">
    <name type="scientific">Mycolicibacterium sediminis</name>
    <dbReference type="NCBI Taxonomy" id="1286180"/>
    <lineage>
        <taxon>Bacteria</taxon>
        <taxon>Bacillati</taxon>
        <taxon>Actinomycetota</taxon>
        <taxon>Actinomycetes</taxon>
        <taxon>Mycobacteriales</taxon>
        <taxon>Mycobacteriaceae</taxon>
        <taxon>Mycolicibacterium</taxon>
    </lineage>
</organism>
<proteinExistence type="inferred from homology"/>
<evidence type="ECO:0000313" key="3">
    <source>
        <dbReference type="EMBL" id="BBY29132.1"/>
    </source>
</evidence>
<dbReference type="EMBL" id="AP022588">
    <property type="protein sequence ID" value="BBY29132.1"/>
    <property type="molecule type" value="Genomic_DNA"/>
</dbReference>
<evidence type="ECO:0000256" key="2">
    <source>
        <dbReference type="ARBA" id="ARBA00022801"/>
    </source>
</evidence>
<dbReference type="InterPro" id="IPR050261">
    <property type="entry name" value="FrsA_esterase"/>
</dbReference>
<sequence>MEVDMTTRFIDQTWSLDIALAQGGFDALHPGGKATLEQLGHDTTDFDDVFARVASGAMLPKAWATVAAQAETRARHHEAHGFARTASDLYLRAAVMFGRAQYSIYDDADPRKAAFRTRCDACVDRLSALRDDTVRRVELDFDGKTLFGLLHLPAGDVVDAPAVILGPGMDMIKEDYIQAAERYYTSRGVVALSIEGPGQGATRTGGLTVGLTNYERAIDTYATYLAALPEVDSTRIGMFGISMSGYWALRALASPDTRLRAAATFEAVSGDFRTIFDAAQPTFKKNYMYMAGYTDESAFDRDLVAHMPLGDLVRNITRPVLLGIGEFDELTPVEDALATYERITAPKEMRVYEGQFHPLGGVAAEVFAFGAEWVVRAMHGDFDRPGYDERHFMSADGAATEGCADPQWWLGATPTALDRVRRAEAVAGA</sequence>
<dbReference type="Pfam" id="PF06500">
    <property type="entry name" value="FrsA-like"/>
    <property type="match status" value="1"/>
</dbReference>
<dbReference type="InterPro" id="IPR010520">
    <property type="entry name" value="FrsA-like"/>
</dbReference>
<keyword evidence="4" id="KW-1185">Reference proteome</keyword>
<evidence type="ECO:0000256" key="1">
    <source>
        <dbReference type="ARBA" id="ARBA00008645"/>
    </source>
</evidence>
<accession>A0A7I7QSC1</accession>
<keyword evidence="2" id="KW-0378">Hydrolase</keyword>
<comment type="similarity">
    <text evidence="1">Belongs to the AB hydrolase superfamily.</text>
</comment>
<evidence type="ECO:0000313" key="4">
    <source>
        <dbReference type="Proteomes" id="UP000467193"/>
    </source>
</evidence>
<name>A0A7I7QSC1_9MYCO</name>
<dbReference type="Gene3D" id="3.40.50.1820">
    <property type="entry name" value="alpha/beta hydrolase"/>
    <property type="match status" value="1"/>
</dbReference>
<dbReference type="AlphaFoldDB" id="A0A7I7QSC1"/>